<organism evidence="11 12">
    <name type="scientific">Butyribacter intestini</name>
    <dbReference type="NCBI Taxonomy" id="1703332"/>
    <lineage>
        <taxon>Bacteria</taxon>
        <taxon>Bacillati</taxon>
        <taxon>Bacillota</taxon>
        <taxon>Clostridia</taxon>
        <taxon>Lachnospirales</taxon>
        <taxon>Lachnospiraceae</taxon>
        <taxon>Butyribacter</taxon>
    </lineage>
</organism>
<dbReference type="InterPro" id="IPR013783">
    <property type="entry name" value="Ig-like_fold"/>
</dbReference>
<feature type="active site" description="Proton donor/acceptor" evidence="7">
    <location>
        <position position="561"/>
    </location>
</feature>
<dbReference type="GO" id="GO:0005615">
    <property type="term" value="C:extracellular space"/>
    <property type="evidence" value="ECO:0007669"/>
    <property type="project" value="TreeGrafter"/>
</dbReference>
<evidence type="ECO:0000256" key="4">
    <source>
        <dbReference type="ARBA" id="ARBA00022801"/>
    </source>
</evidence>
<feature type="region of interest" description="Disordered" evidence="8">
    <location>
        <begin position="132"/>
        <end position="151"/>
    </location>
</feature>
<dbReference type="SUPFAM" id="SSF53187">
    <property type="entry name" value="Zn-dependent exopeptidases"/>
    <property type="match status" value="1"/>
</dbReference>
<dbReference type="RefSeq" id="WP_055945156.1">
    <property type="nucleotide sequence ID" value="NZ_JAQDCV010000007.1"/>
</dbReference>
<comment type="caution">
    <text evidence="11">The sequence shown here is derived from an EMBL/GenBank/DDBJ whole genome shotgun (WGS) entry which is preliminary data.</text>
</comment>
<feature type="signal peptide" evidence="9">
    <location>
        <begin position="1"/>
        <end position="26"/>
    </location>
</feature>
<evidence type="ECO:0000259" key="10">
    <source>
        <dbReference type="PROSITE" id="PS52035"/>
    </source>
</evidence>
<dbReference type="Gene3D" id="3.40.630.10">
    <property type="entry name" value="Zn peptidases"/>
    <property type="match status" value="1"/>
</dbReference>
<protein>
    <recommendedName>
        <fullName evidence="10">Peptidase M14 domain-containing protein</fullName>
    </recommendedName>
</protein>
<gene>
    <name evidence="11" type="ORF">APZ18_11650</name>
</gene>
<dbReference type="PROSITE" id="PS52035">
    <property type="entry name" value="PEPTIDASE_M14"/>
    <property type="match status" value="1"/>
</dbReference>
<evidence type="ECO:0000256" key="2">
    <source>
        <dbReference type="ARBA" id="ARBA00005988"/>
    </source>
</evidence>
<dbReference type="EMBL" id="LLKB01000005">
    <property type="protein sequence ID" value="KQC85332.1"/>
    <property type="molecule type" value="Genomic_DNA"/>
</dbReference>
<evidence type="ECO:0000256" key="8">
    <source>
        <dbReference type="SAM" id="MobiDB-lite"/>
    </source>
</evidence>
<keyword evidence="12" id="KW-1185">Reference proteome</keyword>
<comment type="similarity">
    <text evidence="2 7">Belongs to the peptidase M14 family.</text>
</comment>
<sequence>MLKRKRKLIAMFLVLAVLLGGLQQTAVSGVKAQASVKTQTAVNNKVTVRTQTADGKNTVKKSNKAKAKLKGDSISEPADVTTGSAIYDDTLPTMDVSIKQGGSKQIKLKWNSYEGAAYYTVFYVKGSFHQTPDNSGNTSESTNDGKTENLSQKTLYNETEFTLNVSRGENYSFCVVAYSGADVALARTDRLTSCIPKKNSVRFTRLSSRRVKLSWNKSKGAEKYIIYKKVNNNKYRKLAETKKLRYNDGKVRAGKRYKYYIAAVGIYNNEIFKTESNAKSFVIANFVSTGHQKYSYHEMSGDLKQLANTYSDYVKVNVIGKSNDKRNIYDVVVGNPKAKKTMLVVSSIHAREYMTAQLCMAQIEHYLKNYNGRVKGVRLKSTLNKIAIHYIPMTNPDGVTISQFGISKIRDSKLRKALYRMPGAKSTSSWKANARGVDLNRNYKYNYHAKYGGRRGGSGYSGPYAESEPETKAVVKLINTLKNNTKLKGTVNYHAMGSIAFGSVRRGIKKTTKKTTIKMYNLARRITGYASSASYEKGGKSVGALREYTMYNKKVPSITLEIGVGGCPLPSSQFGSVWRRNYSLVIREARLLG</sequence>
<comment type="cofactor">
    <cofactor evidence="1">
        <name>Zn(2+)</name>
        <dbReference type="ChEBI" id="CHEBI:29105"/>
    </cofactor>
</comment>
<keyword evidence="9" id="KW-0732">Signal</keyword>
<evidence type="ECO:0000256" key="1">
    <source>
        <dbReference type="ARBA" id="ARBA00001947"/>
    </source>
</evidence>
<dbReference type="InterPro" id="IPR000834">
    <property type="entry name" value="Peptidase_M14"/>
</dbReference>
<dbReference type="GO" id="GO:0004181">
    <property type="term" value="F:metallocarboxypeptidase activity"/>
    <property type="evidence" value="ECO:0007669"/>
    <property type="project" value="InterPro"/>
</dbReference>
<keyword evidence="3" id="KW-0645">Protease</keyword>
<evidence type="ECO:0000313" key="11">
    <source>
        <dbReference type="EMBL" id="KQC85332.1"/>
    </source>
</evidence>
<keyword evidence="5" id="KW-0862">Zinc</keyword>
<dbReference type="PANTHER" id="PTHR11705:SF143">
    <property type="entry name" value="SLL0236 PROTEIN"/>
    <property type="match status" value="1"/>
</dbReference>
<evidence type="ECO:0000256" key="3">
    <source>
        <dbReference type="ARBA" id="ARBA00022670"/>
    </source>
</evidence>
<keyword evidence="6" id="KW-0482">Metalloprotease</keyword>
<evidence type="ECO:0000256" key="9">
    <source>
        <dbReference type="SAM" id="SignalP"/>
    </source>
</evidence>
<keyword evidence="4" id="KW-0378">Hydrolase</keyword>
<feature type="domain" description="Peptidase M14" evidence="10">
    <location>
        <begin position="292"/>
        <end position="592"/>
    </location>
</feature>
<evidence type="ECO:0000256" key="7">
    <source>
        <dbReference type="PROSITE-ProRule" id="PRU01379"/>
    </source>
</evidence>
<evidence type="ECO:0000256" key="6">
    <source>
        <dbReference type="ARBA" id="ARBA00023049"/>
    </source>
</evidence>
<accession>A0AAW3JS34</accession>
<proteinExistence type="inferred from homology"/>
<dbReference type="Pfam" id="PF00246">
    <property type="entry name" value="Peptidase_M14"/>
    <property type="match status" value="1"/>
</dbReference>
<evidence type="ECO:0000313" key="12">
    <source>
        <dbReference type="Proteomes" id="UP000050833"/>
    </source>
</evidence>
<dbReference type="AlphaFoldDB" id="A0AAW3JS34"/>
<dbReference type="SMART" id="SM00631">
    <property type="entry name" value="Zn_pept"/>
    <property type="match status" value="1"/>
</dbReference>
<dbReference type="InterPro" id="IPR036116">
    <property type="entry name" value="FN3_sf"/>
</dbReference>
<dbReference type="Gene3D" id="2.60.40.10">
    <property type="entry name" value="Immunoglobulins"/>
    <property type="match status" value="1"/>
</dbReference>
<dbReference type="Proteomes" id="UP000050833">
    <property type="component" value="Unassembled WGS sequence"/>
</dbReference>
<dbReference type="GO" id="GO:0006508">
    <property type="term" value="P:proteolysis"/>
    <property type="evidence" value="ECO:0007669"/>
    <property type="project" value="UniProtKB-KW"/>
</dbReference>
<evidence type="ECO:0000256" key="5">
    <source>
        <dbReference type="ARBA" id="ARBA00022833"/>
    </source>
</evidence>
<dbReference type="PANTHER" id="PTHR11705">
    <property type="entry name" value="PROTEASE FAMILY M14 CARBOXYPEPTIDASE A,B"/>
    <property type="match status" value="1"/>
</dbReference>
<name>A0AAW3JS34_9FIRM</name>
<dbReference type="SUPFAM" id="SSF49265">
    <property type="entry name" value="Fibronectin type III"/>
    <property type="match status" value="1"/>
</dbReference>
<dbReference type="GO" id="GO:0008270">
    <property type="term" value="F:zinc ion binding"/>
    <property type="evidence" value="ECO:0007669"/>
    <property type="project" value="InterPro"/>
</dbReference>
<reference evidence="11 12" key="1">
    <citation type="submission" date="2015-10" db="EMBL/GenBank/DDBJ databases">
        <title>Butyribacter intestini gen. nov., sp. nov., a butyric acid-producing bacterium of the family Lachnospiraceae isolated from the human faeces.</title>
        <authorList>
            <person name="Zou Y."/>
            <person name="Xue W."/>
            <person name="Luo G."/>
            <person name="Lv M."/>
        </authorList>
    </citation>
    <scope>NUCLEOTIDE SEQUENCE [LARGE SCALE GENOMIC DNA]</scope>
    <source>
        <strain evidence="11 12">TF01-11</strain>
    </source>
</reference>
<feature type="chain" id="PRO_5043498286" description="Peptidase M14 domain-containing protein" evidence="9">
    <location>
        <begin position="27"/>
        <end position="593"/>
    </location>
</feature>